<dbReference type="Proteomes" id="UP001589748">
    <property type="component" value="Unassembled WGS sequence"/>
</dbReference>
<keyword evidence="2" id="KW-1185">Reference proteome</keyword>
<accession>A0ABV5LSH0</accession>
<protein>
    <submittedName>
        <fullName evidence="1">Uncharacterized protein</fullName>
    </submittedName>
</protein>
<evidence type="ECO:0000313" key="2">
    <source>
        <dbReference type="Proteomes" id="UP001589748"/>
    </source>
</evidence>
<dbReference type="EMBL" id="JBHMDM010000004">
    <property type="protein sequence ID" value="MFB9377040.1"/>
    <property type="molecule type" value="Genomic_DNA"/>
</dbReference>
<reference evidence="1 2" key="1">
    <citation type="submission" date="2024-09" db="EMBL/GenBank/DDBJ databases">
        <authorList>
            <person name="Sun Q."/>
            <person name="Mori K."/>
        </authorList>
    </citation>
    <scope>NUCLEOTIDE SEQUENCE [LARGE SCALE GENOMIC DNA]</scope>
    <source>
        <strain evidence="1 2">TISTR 1856</strain>
    </source>
</reference>
<sequence length="181" mass="18793">MPSEALRGLGRARLEIPAGFTPLPLGPSLPEGSPAADLTRHLDAEAVAAGARLCLLALDVTPSWHQVLTLAVTDGVADPEREVRALAAVTEAEFATRPDLACGVRVLDLPGGPAVLDGHVERVSVPGAAVVEQARFTVTLPTPRLTALLTLATSQTRGPDPARLLAATARTLRVEPWGRGG</sequence>
<proteinExistence type="predicted"/>
<dbReference type="RefSeq" id="WP_380135265.1">
    <property type="nucleotide sequence ID" value="NZ_JBHLUI010000003.1"/>
</dbReference>
<gene>
    <name evidence="1" type="ORF">ACFFVI_08665</name>
</gene>
<evidence type="ECO:0000313" key="1">
    <source>
        <dbReference type="EMBL" id="MFB9377040.1"/>
    </source>
</evidence>
<organism evidence="1 2">
    <name type="scientific">Kineococcus gynurae</name>
    <dbReference type="NCBI Taxonomy" id="452979"/>
    <lineage>
        <taxon>Bacteria</taxon>
        <taxon>Bacillati</taxon>
        <taxon>Actinomycetota</taxon>
        <taxon>Actinomycetes</taxon>
        <taxon>Kineosporiales</taxon>
        <taxon>Kineosporiaceae</taxon>
        <taxon>Kineococcus</taxon>
    </lineage>
</organism>
<comment type="caution">
    <text evidence="1">The sequence shown here is derived from an EMBL/GenBank/DDBJ whole genome shotgun (WGS) entry which is preliminary data.</text>
</comment>
<name>A0ABV5LSH0_9ACTN</name>